<dbReference type="Pfam" id="PF13692">
    <property type="entry name" value="Glyco_trans_1_4"/>
    <property type="match status" value="1"/>
</dbReference>
<organism evidence="1 2">
    <name type="scientific">Pelatocladus maniniholoensis HA4357-MV3</name>
    <dbReference type="NCBI Taxonomy" id="1117104"/>
    <lineage>
        <taxon>Bacteria</taxon>
        <taxon>Bacillati</taxon>
        <taxon>Cyanobacteriota</taxon>
        <taxon>Cyanophyceae</taxon>
        <taxon>Nostocales</taxon>
        <taxon>Nostocaceae</taxon>
        <taxon>Pelatocladus</taxon>
    </lineage>
</organism>
<gene>
    <name evidence="1" type="ORF">KME28_14410</name>
</gene>
<name>A0A9E3H8G2_9NOST</name>
<sequence>MDLLVALEHRFERTPDGKVWTLTMFPHSFWIRYLEVFEHVRVVARVREVSLVSTGWKRADGDGVSFVAIPYYVGPVQYLLRIRQVQQAIANALTLNDAVILRVSSQIANHFLPILRRNHYPYGVEVVADPYDVFAPSSVRHPLRRFFRWLFPRQLRRLCTEACAAAYVTEGALQHRYPAGIKTFSTYFSDVDLPHSAFVCLPRILTPTKDFVSLIYVGTMDQLYKAPDVLIEAVARCIQEGLNLKLVLIGDGKHRAELEAKAAVLGVTEHINFLGWLPAGNAVCTQLDRADLFVLPSHQEGLPRAMVEAMARGLPCIGSTVGGIPELLVCEDLVPPGDVVALFSKIREVVTDPERMTRMSVRNLQKAKKYTDERLREQRIEFYCYIRETTQVWLNEQKQEYWQALDQLENRPY</sequence>
<dbReference type="PANTHER" id="PTHR12526:SF630">
    <property type="entry name" value="GLYCOSYLTRANSFERASE"/>
    <property type="match status" value="1"/>
</dbReference>
<evidence type="ECO:0000313" key="2">
    <source>
        <dbReference type="Proteomes" id="UP000813215"/>
    </source>
</evidence>
<dbReference type="CDD" id="cd03801">
    <property type="entry name" value="GT4_PimA-like"/>
    <property type="match status" value="1"/>
</dbReference>
<proteinExistence type="predicted"/>
<reference evidence="1" key="1">
    <citation type="submission" date="2021-05" db="EMBL/GenBank/DDBJ databases">
        <authorList>
            <person name="Pietrasiak N."/>
            <person name="Ward R."/>
            <person name="Stajich J.E."/>
            <person name="Kurbessoian T."/>
        </authorList>
    </citation>
    <scope>NUCLEOTIDE SEQUENCE</scope>
    <source>
        <strain evidence="1">HA4357-MV3</strain>
    </source>
</reference>
<dbReference type="Proteomes" id="UP000813215">
    <property type="component" value="Unassembled WGS sequence"/>
</dbReference>
<dbReference type="AlphaFoldDB" id="A0A9E3H8G2"/>
<dbReference type="SUPFAM" id="SSF53756">
    <property type="entry name" value="UDP-Glycosyltransferase/glycogen phosphorylase"/>
    <property type="match status" value="1"/>
</dbReference>
<dbReference type="PANTHER" id="PTHR12526">
    <property type="entry name" value="GLYCOSYLTRANSFERASE"/>
    <property type="match status" value="1"/>
</dbReference>
<evidence type="ECO:0000313" key="1">
    <source>
        <dbReference type="EMBL" id="MBW4432880.1"/>
    </source>
</evidence>
<accession>A0A9E3H8G2</accession>
<protein>
    <submittedName>
        <fullName evidence="1">Glycosyltransferase family 4 protein</fullName>
    </submittedName>
</protein>
<dbReference type="EMBL" id="JAHHHW010000094">
    <property type="protein sequence ID" value="MBW4432880.1"/>
    <property type="molecule type" value="Genomic_DNA"/>
</dbReference>
<dbReference type="Gene3D" id="3.40.50.2000">
    <property type="entry name" value="Glycogen Phosphorylase B"/>
    <property type="match status" value="2"/>
</dbReference>
<comment type="caution">
    <text evidence="1">The sequence shown here is derived from an EMBL/GenBank/DDBJ whole genome shotgun (WGS) entry which is preliminary data.</text>
</comment>
<reference evidence="1" key="2">
    <citation type="journal article" date="2022" name="Microbiol. Resour. Announc.">
        <title>Metagenome Sequencing to Explore Phylogenomics of Terrestrial Cyanobacteria.</title>
        <authorList>
            <person name="Ward R.D."/>
            <person name="Stajich J.E."/>
            <person name="Johansen J.R."/>
            <person name="Huntemann M."/>
            <person name="Clum A."/>
            <person name="Foster B."/>
            <person name="Foster B."/>
            <person name="Roux S."/>
            <person name="Palaniappan K."/>
            <person name="Varghese N."/>
            <person name="Mukherjee S."/>
            <person name="Reddy T.B.K."/>
            <person name="Daum C."/>
            <person name="Copeland A."/>
            <person name="Chen I.A."/>
            <person name="Ivanova N.N."/>
            <person name="Kyrpides N.C."/>
            <person name="Shapiro N."/>
            <person name="Eloe-Fadrosh E.A."/>
            <person name="Pietrasiak N."/>
        </authorList>
    </citation>
    <scope>NUCLEOTIDE SEQUENCE</scope>
    <source>
        <strain evidence="1">HA4357-MV3</strain>
    </source>
</reference>